<evidence type="ECO:0000313" key="1">
    <source>
        <dbReference type="EMBL" id="KPA83759.1"/>
    </source>
</evidence>
<comment type="caution">
    <text evidence="1">The sequence shown here is derived from an EMBL/GenBank/DDBJ whole genome shotgun (WGS) entry which is preliminary data.</text>
</comment>
<dbReference type="OrthoDB" id="260861at2759"/>
<reference evidence="1 2" key="1">
    <citation type="submission" date="2015-07" db="EMBL/GenBank/DDBJ databases">
        <title>High-quality genome of monoxenous trypanosomatid Leptomonas pyrrhocoris.</title>
        <authorList>
            <person name="Flegontov P."/>
            <person name="Butenko A."/>
            <person name="Firsov S."/>
            <person name="Vlcek C."/>
            <person name="Logacheva M.D."/>
            <person name="Field M."/>
            <person name="Filatov D."/>
            <person name="Flegontova O."/>
            <person name="Gerasimov E."/>
            <person name="Jackson A.P."/>
            <person name="Kelly S."/>
            <person name="Opperdoes F."/>
            <person name="O'Reilly A."/>
            <person name="Votypka J."/>
            <person name="Yurchenko V."/>
            <person name="Lukes J."/>
        </authorList>
    </citation>
    <scope>NUCLEOTIDE SEQUENCE [LARGE SCALE GENOMIC DNA]</scope>
    <source>
        <strain evidence="1">H10</strain>
    </source>
</reference>
<dbReference type="EMBL" id="LGTL01000003">
    <property type="protein sequence ID" value="KPA83760.1"/>
    <property type="molecule type" value="Genomic_DNA"/>
</dbReference>
<name>A0A0M9G777_LEPPY</name>
<protein>
    <submittedName>
        <fullName evidence="1">Uncharacterized protein</fullName>
    </submittedName>
</protein>
<gene>
    <name evidence="1" type="ORF">ABB37_01992</name>
</gene>
<dbReference type="AlphaFoldDB" id="A0A0M9G777"/>
<sequence length="578" mass="62610">MSSASVSYEAPLLTYSLLLPSLSADASAPVNQSEQAGAGRLYFLAAEAQEPYDAPQLALPRVVGAIRNVIARTEGRECALHRMRLVPSASREVAEGQTVLYAERAHLASATEPSAERNEGGAILTSCQQVYEAPMLPHQCFKAATTAPLCIFQDLCGRNVADGAFWLFLREMLQHGTQERTRDAAVTSVRGRVLSAYEGVDSEAFCVDVFAAADADKPSGERPGRIRTVDSSAAVDDVILRLQNTLRQVEECHGSSLLVVEVTWGMRRPLLPQSPPRSAPSSLQKTDQKTCIVWLRNAPDGDSKDGVYAEAALEMLLDELTLAAAGTRSPQEATAVLEEPGVKWFFDSCCLTRELGGLLRTHFLELCKGEQPLFHWLVCAPPSFTSHLGSSVTRHTFAASADGAVADFWCVMEELEHWREVVAAAAASSSNAAPLVPTYEPATRKSSDRTRALLSFSASLRENARVARERRTIRQSGHQVLSASLNGSVLWRQRCKLNVPKLYGFGESVRLRGSPGAPSLESSLMCSGVYRHTTRSPSNFISGTSLLDAEEAMGHTARLAARPVKRIPQSTSKTPSGD</sequence>
<accession>A0A0M9G777</accession>
<dbReference type="OMA" id="ACFVWLQ"/>
<organism evidence="1 2">
    <name type="scientific">Leptomonas pyrrhocoris</name>
    <name type="common">Firebug parasite</name>
    <dbReference type="NCBI Taxonomy" id="157538"/>
    <lineage>
        <taxon>Eukaryota</taxon>
        <taxon>Discoba</taxon>
        <taxon>Euglenozoa</taxon>
        <taxon>Kinetoplastea</taxon>
        <taxon>Metakinetoplastina</taxon>
        <taxon>Trypanosomatida</taxon>
        <taxon>Trypanosomatidae</taxon>
        <taxon>Leishmaniinae</taxon>
        <taxon>Leptomonas</taxon>
    </lineage>
</organism>
<dbReference type="VEuPathDB" id="TriTrypDB:LpyrH10_03_1430"/>
<keyword evidence="2" id="KW-1185">Reference proteome</keyword>
<evidence type="ECO:0000313" key="2">
    <source>
        <dbReference type="Proteomes" id="UP000037923"/>
    </source>
</evidence>
<dbReference type="GeneID" id="26902287"/>
<dbReference type="RefSeq" id="XP_015662199.1">
    <property type="nucleotide sequence ID" value="XM_015798721.1"/>
</dbReference>
<dbReference type="EMBL" id="LGTL01000003">
    <property type="protein sequence ID" value="KPA83759.1"/>
    <property type="molecule type" value="Genomic_DNA"/>
</dbReference>
<dbReference type="RefSeq" id="XP_015662198.1">
    <property type="nucleotide sequence ID" value="XM_015798720.1"/>
</dbReference>
<dbReference type="Proteomes" id="UP000037923">
    <property type="component" value="Unassembled WGS sequence"/>
</dbReference>
<proteinExistence type="predicted"/>